<protein>
    <submittedName>
        <fullName evidence="3">Uncharacterized protein</fullName>
    </submittedName>
</protein>
<keyword evidence="4" id="KW-1185">Reference proteome</keyword>
<proteinExistence type="predicted"/>
<evidence type="ECO:0000256" key="2">
    <source>
        <dbReference type="SAM" id="MobiDB-lite"/>
    </source>
</evidence>
<organism evidence="3 4">
    <name type="scientific">Diatraea saccharalis</name>
    <name type="common">sugarcane borer</name>
    <dbReference type="NCBI Taxonomy" id="40085"/>
    <lineage>
        <taxon>Eukaryota</taxon>
        <taxon>Metazoa</taxon>
        <taxon>Ecdysozoa</taxon>
        <taxon>Arthropoda</taxon>
        <taxon>Hexapoda</taxon>
        <taxon>Insecta</taxon>
        <taxon>Pterygota</taxon>
        <taxon>Neoptera</taxon>
        <taxon>Endopterygota</taxon>
        <taxon>Lepidoptera</taxon>
        <taxon>Glossata</taxon>
        <taxon>Ditrysia</taxon>
        <taxon>Pyraloidea</taxon>
        <taxon>Crambidae</taxon>
        <taxon>Crambinae</taxon>
        <taxon>Diatraea</taxon>
    </lineage>
</organism>
<reference evidence="3" key="2">
    <citation type="submission" date="2022-10" db="EMBL/GenBank/DDBJ databases">
        <authorList>
            <consortium name="ENA_rothamsted_submissions"/>
            <consortium name="culmorum"/>
            <person name="King R."/>
        </authorList>
    </citation>
    <scope>NUCLEOTIDE SEQUENCE</scope>
</reference>
<gene>
    <name evidence="3" type="ORF">DIATSA_LOCUS557</name>
</gene>
<evidence type="ECO:0000256" key="1">
    <source>
        <dbReference type="SAM" id="Coils"/>
    </source>
</evidence>
<dbReference type="EMBL" id="OU893332">
    <property type="protein sequence ID" value="CAG9782284.1"/>
    <property type="molecule type" value="Genomic_DNA"/>
</dbReference>
<reference evidence="3" key="1">
    <citation type="submission" date="2021-12" db="EMBL/GenBank/DDBJ databases">
        <authorList>
            <person name="King R."/>
        </authorList>
    </citation>
    <scope>NUCLEOTIDE SEQUENCE</scope>
</reference>
<evidence type="ECO:0000313" key="3">
    <source>
        <dbReference type="EMBL" id="CAG9782284.1"/>
    </source>
</evidence>
<feature type="region of interest" description="Disordered" evidence="2">
    <location>
        <begin position="86"/>
        <end position="105"/>
    </location>
</feature>
<evidence type="ECO:0000313" key="4">
    <source>
        <dbReference type="Proteomes" id="UP001153714"/>
    </source>
</evidence>
<keyword evidence="1" id="KW-0175">Coiled coil</keyword>
<sequence length="105" mass="12057">MLQSSIDELDPEIGRDRRSSASSEAGDVIARETRRDRELLDRLREENERLKTFASQQREHIDELSSEGARLRSELAAARIRRDIASQPLRPRTAPAHDHTLFVPK</sequence>
<accession>A0A9N9N4N6</accession>
<feature type="compositionally biased region" description="Basic and acidic residues" evidence="2">
    <location>
        <begin position="95"/>
        <end position="105"/>
    </location>
</feature>
<name>A0A9N9N4N6_9NEOP</name>
<dbReference type="AlphaFoldDB" id="A0A9N9N4N6"/>
<feature type="region of interest" description="Disordered" evidence="2">
    <location>
        <begin position="1"/>
        <end position="31"/>
    </location>
</feature>
<dbReference type="Proteomes" id="UP001153714">
    <property type="component" value="Chromosome 1"/>
</dbReference>
<feature type="coiled-coil region" evidence="1">
    <location>
        <begin position="40"/>
        <end position="81"/>
    </location>
</feature>
<dbReference type="OrthoDB" id="206339at2759"/>